<dbReference type="AlphaFoldDB" id="A0A2N0RFG0"/>
<dbReference type="VEuPathDB" id="FungiDB:RhiirA1_465711"/>
<reference evidence="1 2" key="2">
    <citation type="submission" date="2017-10" db="EMBL/GenBank/DDBJ databases">
        <title>Genome analyses suggest a sexual origin of heterokaryosis in a supposedly ancient asexual fungus.</title>
        <authorList>
            <person name="Corradi N."/>
            <person name="Sedzielewska K."/>
            <person name="Noel J."/>
            <person name="Charron P."/>
            <person name="Farinelli L."/>
            <person name="Marton T."/>
            <person name="Kruger M."/>
            <person name="Pelin A."/>
            <person name="Brachmann A."/>
            <person name="Corradi N."/>
        </authorList>
    </citation>
    <scope>NUCLEOTIDE SEQUENCE [LARGE SCALE GENOMIC DNA]</scope>
    <source>
        <strain evidence="1 2">A1</strain>
    </source>
</reference>
<dbReference type="VEuPathDB" id="FungiDB:FUN_014046"/>
<protein>
    <recommendedName>
        <fullName evidence="3">F-box domain-containing protein</fullName>
    </recommendedName>
</protein>
<sequence>MSCSKIFPGDFPELTCEVIKYLQNDYSTLYSCVLVNRLWCLLAIPLLWENPISISNPNGNYNFNFIEIYLHNLNDDKLNEYKINDNPLPLNTLFNYPKFLKYLNTYDIFDSVDGWVEGFIRTSKPENRYFLKGLNFHSVTDFKELIIMSLFKLFIENEVNLHTLEIKVTDPNFHTCFYNILDRIIQIINLHQNLKTILLGNGNLLFYRPLLLSKDCNCSNSLNNIILCSVDFNNMNNFKKIFEQLNVLESVHVVHCSSLSDFIQQIITLTKPFKLKSLFINEILQIESIQLLLQKSGDYLENFGYRFDLDYNLSLKKQQLLELITKYCKNIKFLDLYGIDNLIIYPIINLIENVKQNLSYLSISTCNNNPLTWEDYFYSSYGDTECSSIILQNLGQTLPSKLEYLHLSLHHIKTSDFEIFLKNSQDTFIKKLLIYHRESQDILPTVKEYIMKKERVKYLAIGEPFFDASTIIYCNELILWEDEVKEFEFSNLKIPYHSEIKQPFFELNSGQRSHNSGQNRHNAGQGCLFSGLFNFGMFVNEIIITFIK</sequence>
<proteinExistence type="predicted"/>
<dbReference type="Proteomes" id="UP000232688">
    <property type="component" value="Unassembled WGS sequence"/>
</dbReference>
<evidence type="ECO:0008006" key="3">
    <source>
        <dbReference type="Google" id="ProtNLM"/>
    </source>
</evidence>
<dbReference type="EMBL" id="LLXH01000910">
    <property type="protein sequence ID" value="PKC62016.1"/>
    <property type="molecule type" value="Genomic_DNA"/>
</dbReference>
<organism evidence="1 2">
    <name type="scientific">Rhizophagus irregularis</name>
    <dbReference type="NCBI Taxonomy" id="588596"/>
    <lineage>
        <taxon>Eukaryota</taxon>
        <taxon>Fungi</taxon>
        <taxon>Fungi incertae sedis</taxon>
        <taxon>Mucoromycota</taxon>
        <taxon>Glomeromycotina</taxon>
        <taxon>Glomeromycetes</taxon>
        <taxon>Glomerales</taxon>
        <taxon>Glomeraceae</taxon>
        <taxon>Rhizophagus</taxon>
    </lineage>
</organism>
<dbReference type="VEuPathDB" id="FungiDB:RhiirFUN_010150"/>
<name>A0A2N0RFG0_9GLOM</name>
<accession>A0A2N0RFG0</accession>
<reference evidence="1 2" key="1">
    <citation type="submission" date="2017-10" db="EMBL/GenBank/DDBJ databases">
        <title>Extensive intraspecific genome diversity in a model arbuscular mycorrhizal fungus.</title>
        <authorList>
            <person name="Chen E.C.H."/>
            <person name="Morin E."/>
            <person name="Baudet D."/>
            <person name="Noel J."/>
            <person name="Ndikumana S."/>
            <person name="Charron P."/>
            <person name="St-Onge C."/>
            <person name="Giorgi J."/>
            <person name="Grigoriev I.V."/>
            <person name="Roux C."/>
            <person name="Martin F.M."/>
            <person name="Corradi N."/>
        </authorList>
    </citation>
    <scope>NUCLEOTIDE SEQUENCE [LARGE SCALE GENOMIC DNA]</scope>
    <source>
        <strain evidence="1 2">A1</strain>
    </source>
</reference>
<comment type="caution">
    <text evidence="1">The sequence shown here is derived from an EMBL/GenBank/DDBJ whole genome shotgun (WGS) entry which is preliminary data.</text>
</comment>
<evidence type="ECO:0000313" key="2">
    <source>
        <dbReference type="Proteomes" id="UP000232688"/>
    </source>
</evidence>
<gene>
    <name evidence="1" type="ORF">RhiirA1_465711</name>
</gene>
<evidence type="ECO:0000313" key="1">
    <source>
        <dbReference type="EMBL" id="PKC62016.1"/>
    </source>
</evidence>